<evidence type="ECO:0000256" key="5">
    <source>
        <dbReference type="ARBA" id="ARBA00022781"/>
    </source>
</evidence>
<protein>
    <submittedName>
        <fullName evidence="10">F0F1 ATP synthase subunit gamma</fullName>
    </submittedName>
</protein>
<evidence type="ECO:0000313" key="11">
    <source>
        <dbReference type="Proteomes" id="UP000823860"/>
    </source>
</evidence>
<evidence type="ECO:0000256" key="7">
    <source>
        <dbReference type="ARBA" id="ARBA00023136"/>
    </source>
</evidence>
<comment type="subcellular location">
    <subcellularLocation>
        <location evidence="2">Membrane</location>
        <topology evidence="2">Peripheral membrane protein</topology>
    </subcellularLocation>
</comment>
<dbReference type="GO" id="GO:0045259">
    <property type="term" value="C:proton-transporting ATP synthase complex"/>
    <property type="evidence" value="ECO:0007669"/>
    <property type="project" value="UniProtKB-KW"/>
</dbReference>
<name>A0A9D2HUM6_9BACE</name>
<comment type="similarity">
    <text evidence="3">Belongs to the ATPase gamma chain family.</text>
</comment>
<dbReference type="Gene3D" id="1.10.287.80">
    <property type="entry name" value="ATP synthase, gamma subunit, helix hairpin domain"/>
    <property type="match status" value="1"/>
</dbReference>
<comment type="function">
    <text evidence="1">Produces ATP from ADP in the presence of a proton gradient across the membrane. The gamma chain is believed to be important in regulating ATPase activity and the flow of protons through the CF(0) complex.</text>
</comment>
<keyword evidence="7" id="KW-0472">Membrane</keyword>
<evidence type="ECO:0000256" key="8">
    <source>
        <dbReference type="ARBA" id="ARBA00023196"/>
    </source>
</evidence>
<evidence type="ECO:0000256" key="3">
    <source>
        <dbReference type="ARBA" id="ARBA00007681"/>
    </source>
</evidence>
<dbReference type="Pfam" id="PF00231">
    <property type="entry name" value="ATP-synt"/>
    <property type="match status" value="1"/>
</dbReference>
<keyword evidence="5" id="KW-0375">Hydrogen ion transport</keyword>
<dbReference type="EMBL" id="DWZE01000112">
    <property type="protein sequence ID" value="HJA84127.1"/>
    <property type="molecule type" value="Genomic_DNA"/>
</dbReference>
<reference evidence="10" key="1">
    <citation type="journal article" date="2021" name="PeerJ">
        <title>Extensive microbial diversity within the chicken gut microbiome revealed by metagenomics and culture.</title>
        <authorList>
            <person name="Gilroy R."/>
            <person name="Ravi A."/>
            <person name="Getino M."/>
            <person name="Pursley I."/>
            <person name="Horton D.L."/>
            <person name="Alikhan N.F."/>
            <person name="Baker D."/>
            <person name="Gharbi K."/>
            <person name="Hall N."/>
            <person name="Watson M."/>
            <person name="Adriaenssens E.M."/>
            <person name="Foster-Nyarko E."/>
            <person name="Jarju S."/>
            <person name="Secka A."/>
            <person name="Antonio M."/>
            <person name="Oren A."/>
            <person name="Chaudhuri R.R."/>
            <person name="La Ragione R."/>
            <person name="Hildebrand F."/>
            <person name="Pallen M.J."/>
        </authorList>
    </citation>
    <scope>NUCLEOTIDE SEQUENCE</scope>
    <source>
        <strain evidence="10">ChiHecec1B25-7008</strain>
    </source>
</reference>
<organism evidence="10 11">
    <name type="scientific">Candidatus Bacteroides intestinavium</name>
    <dbReference type="NCBI Taxonomy" id="2838469"/>
    <lineage>
        <taxon>Bacteria</taxon>
        <taxon>Pseudomonadati</taxon>
        <taxon>Bacteroidota</taxon>
        <taxon>Bacteroidia</taxon>
        <taxon>Bacteroidales</taxon>
        <taxon>Bacteroidaceae</taxon>
        <taxon>Bacteroides</taxon>
    </lineage>
</organism>
<dbReference type="InterPro" id="IPR000131">
    <property type="entry name" value="ATP_synth_F1_gsu"/>
</dbReference>
<feature type="non-terminal residue" evidence="10">
    <location>
        <position position="1"/>
    </location>
</feature>
<evidence type="ECO:0000256" key="9">
    <source>
        <dbReference type="ARBA" id="ARBA00023310"/>
    </source>
</evidence>
<dbReference type="Proteomes" id="UP000823860">
    <property type="component" value="Unassembled WGS sequence"/>
</dbReference>
<dbReference type="GO" id="GO:0046933">
    <property type="term" value="F:proton-transporting ATP synthase activity, rotational mechanism"/>
    <property type="evidence" value="ECO:0007669"/>
    <property type="project" value="InterPro"/>
</dbReference>
<keyword evidence="6" id="KW-0406">Ion transport</keyword>
<keyword evidence="8" id="KW-0139">CF(1)</keyword>
<evidence type="ECO:0000313" key="10">
    <source>
        <dbReference type="EMBL" id="HJA84127.1"/>
    </source>
</evidence>
<gene>
    <name evidence="10" type="ORF">H9785_09185</name>
</gene>
<dbReference type="SUPFAM" id="SSF52943">
    <property type="entry name" value="ATP synthase (F1-ATPase), gamma subunit"/>
    <property type="match status" value="1"/>
</dbReference>
<accession>A0A9D2HUM6</accession>
<evidence type="ECO:0000256" key="2">
    <source>
        <dbReference type="ARBA" id="ARBA00004170"/>
    </source>
</evidence>
<dbReference type="AlphaFoldDB" id="A0A9D2HUM6"/>
<dbReference type="InterPro" id="IPR035968">
    <property type="entry name" value="ATP_synth_F1_ATPase_gsu"/>
</dbReference>
<evidence type="ECO:0000256" key="1">
    <source>
        <dbReference type="ARBA" id="ARBA00003456"/>
    </source>
</evidence>
<comment type="caution">
    <text evidence="10">The sequence shown here is derived from an EMBL/GenBank/DDBJ whole genome shotgun (WGS) entry which is preliminary data.</text>
</comment>
<sequence length="30" mass="3449">LIQELTIQYNKTRQQSITNELLDIIGGSMK</sequence>
<reference evidence="10" key="2">
    <citation type="submission" date="2021-04" db="EMBL/GenBank/DDBJ databases">
        <authorList>
            <person name="Gilroy R."/>
        </authorList>
    </citation>
    <scope>NUCLEOTIDE SEQUENCE</scope>
    <source>
        <strain evidence="10">ChiHecec1B25-7008</strain>
    </source>
</reference>
<keyword evidence="9" id="KW-0066">ATP synthesis</keyword>
<evidence type="ECO:0000256" key="4">
    <source>
        <dbReference type="ARBA" id="ARBA00022448"/>
    </source>
</evidence>
<evidence type="ECO:0000256" key="6">
    <source>
        <dbReference type="ARBA" id="ARBA00023065"/>
    </source>
</evidence>
<proteinExistence type="inferred from homology"/>
<keyword evidence="4" id="KW-0813">Transport</keyword>